<name>A0A4W5RCB0_9TELE</name>
<dbReference type="InterPro" id="IPR036291">
    <property type="entry name" value="NAD(P)-bd_dom_sf"/>
</dbReference>
<evidence type="ECO:0000313" key="4">
    <source>
        <dbReference type="Proteomes" id="UP000314982"/>
    </source>
</evidence>
<dbReference type="GeneTree" id="ENSGT00840000129887"/>
<sequence>MDRWKGRVALVPGGSVGIGAAICKALVQHCMKVVGCGRKLAAECQSAGHSGTLVPYKCDLSKDEEILSVFSAIKTSDQGEDVCINNAGLAHPESLLNGKTDGWRRINVEIKSCLPEDKQCIRNTSVWF</sequence>
<dbReference type="Ensembl" id="ENSHHUT00000088978.1">
    <property type="protein sequence ID" value="ENSHHUP00000086282.1"/>
    <property type="gene ID" value="ENSHHUG00000049954.1"/>
</dbReference>
<reference evidence="3" key="3">
    <citation type="submission" date="2025-09" db="UniProtKB">
        <authorList>
            <consortium name="Ensembl"/>
        </authorList>
    </citation>
    <scope>IDENTIFICATION</scope>
</reference>
<reference evidence="4" key="1">
    <citation type="submission" date="2018-06" db="EMBL/GenBank/DDBJ databases">
        <title>Genome assembly of Danube salmon.</title>
        <authorList>
            <person name="Macqueen D.J."/>
            <person name="Gundappa M.K."/>
        </authorList>
    </citation>
    <scope>NUCLEOTIDE SEQUENCE [LARGE SCALE GENOMIC DNA]</scope>
</reference>
<dbReference type="GO" id="GO:0016491">
    <property type="term" value="F:oxidoreductase activity"/>
    <property type="evidence" value="ECO:0007669"/>
    <property type="project" value="UniProtKB-KW"/>
</dbReference>
<accession>A0A4W5RCB0</accession>
<dbReference type="Proteomes" id="UP000314982">
    <property type="component" value="Unassembled WGS sequence"/>
</dbReference>
<dbReference type="PANTHER" id="PTHR43115:SF4">
    <property type="entry name" value="DEHYDROGENASE_REDUCTASE SDR FAMILY MEMBER 11"/>
    <property type="match status" value="1"/>
</dbReference>
<comment type="similarity">
    <text evidence="1">Belongs to the short-chain dehydrogenases/reductases (SDR) family.</text>
</comment>
<protein>
    <recommendedName>
        <fullName evidence="5">Dehydrogenase/reductase SDR family member 11</fullName>
    </recommendedName>
</protein>
<proteinExistence type="inferred from homology"/>
<dbReference type="PANTHER" id="PTHR43115">
    <property type="entry name" value="DEHYDROGENASE/REDUCTASE SDR FAMILY MEMBER 11"/>
    <property type="match status" value="1"/>
</dbReference>
<reference evidence="3" key="2">
    <citation type="submission" date="2025-08" db="UniProtKB">
        <authorList>
            <consortium name="Ensembl"/>
        </authorList>
    </citation>
    <scope>IDENTIFICATION</scope>
</reference>
<evidence type="ECO:0000313" key="3">
    <source>
        <dbReference type="Ensembl" id="ENSHHUP00000086282.1"/>
    </source>
</evidence>
<keyword evidence="4" id="KW-1185">Reference proteome</keyword>
<evidence type="ECO:0008006" key="5">
    <source>
        <dbReference type="Google" id="ProtNLM"/>
    </source>
</evidence>
<dbReference type="PRINTS" id="PR00081">
    <property type="entry name" value="GDHRDH"/>
</dbReference>
<keyword evidence="2" id="KW-0560">Oxidoreductase</keyword>
<organism evidence="3 4">
    <name type="scientific">Hucho hucho</name>
    <name type="common">huchen</name>
    <dbReference type="NCBI Taxonomy" id="62062"/>
    <lineage>
        <taxon>Eukaryota</taxon>
        <taxon>Metazoa</taxon>
        <taxon>Chordata</taxon>
        <taxon>Craniata</taxon>
        <taxon>Vertebrata</taxon>
        <taxon>Euteleostomi</taxon>
        <taxon>Actinopterygii</taxon>
        <taxon>Neopterygii</taxon>
        <taxon>Teleostei</taxon>
        <taxon>Protacanthopterygii</taxon>
        <taxon>Salmoniformes</taxon>
        <taxon>Salmonidae</taxon>
        <taxon>Salmoninae</taxon>
        <taxon>Hucho</taxon>
    </lineage>
</organism>
<evidence type="ECO:0000256" key="2">
    <source>
        <dbReference type="ARBA" id="ARBA00023002"/>
    </source>
</evidence>
<dbReference type="SUPFAM" id="SSF51735">
    <property type="entry name" value="NAD(P)-binding Rossmann-fold domains"/>
    <property type="match status" value="1"/>
</dbReference>
<dbReference type="InterPro" id="IPR002347">
    <property type="entry name" value="SDR_fam"/>
</dbReference>
<evidence type="ECO:0000256" key="1">
    <source>
        <dbReference type="ARBA" id="ARBA00006484"/>
    </source>
</evidence>
<dbReference type="Gene3D" id="3.40.50.720">
    <property type="entry name" value="NAD(P)-binding Rossmann-like Domain"/>
    <property type="match status" value="1"/>
</dbReference>
<dbReference type="AlphaFoldDB" id="A0A4W5RCB0"/>
<dbReference type="Pfam" id="PF00106">
    <property type="entry name" value="adh_short"/>
    <property type="match status" value="1"/>
</dbReference>
<dbReference type="STRING" id="62062.ENSHHUP00000086282"/>